<dbReference type="RefSeq" id="WP_045105232.1">
    <property type="nucleotide sequence ID" value="NZ_LN681225.1"/>
</dbReference>
<evidence type="ECO:0000313" key="10">
    <source>
        <dbReference type="Proteomes" id="UP000032803"/>
    </source>
</evidence>
<feature type="transmembrane region" description="Helical" evidence="7">
    <location>
        <begin position="186"/>
        <end position="204"/>
    </location>
</feature>
<dbReference type="PANTHER" id="PTHR43520">
    <property type="entry name" value="ATP7, ISOFORM B"/>
    <property type="match status" value="1"/>
</dbReference>
<feature type="transmembrane region" description="Helical" evidence="7">
    <location>
        <begin position="161"/>
        <end position="180"/>
    </location>
</feature>
<dbReference type="InterPro" id="IPR001757">
    <property type="entry name" value="P_typ_ATPase"/>
</dbReference>
<feature type="transmembrane region" description="Helical" evidence="7">
    <location>
        <begin position="760"/>
        <end position="779"/>
    </location>
</feature>
<accession>A0A0A8URN7</accession>
<dbReference type="InterPro" id="IPR023299">
    <property type="entry name" value="ATPase_P-typ_cyto_dom_N"/>
</dbReference>
<reference evidence="10" key="1">
    <citation type="submission" date="2014-09" db="EMBL/GenBank/DDBJ databases">
        <authorList>
            <person name="Gomez-Valero L."/>
        </authorList>
    </citation>
    <scope>NUCLEOTIDE SEQUENCE [LARGE SCALE GENOMIC DNA]</scope>
    <source>
        <strain evidence="10">ATCC35250</strain>
    </source>
</reference>
<feature type="transmembrane region" description="Helical" evidence="7">
    <location>
        <begin position="100"/>
        <end position="120"/>
    </location>
</feature>
<evidence type="ECO:0000313" key="9">
    <source>
        <dbReference type="EMBL" id="CEK09752.1"/>
    </source>
</evidence>
<dbReference type="HOGENOM" id="CLU_001771_5_1_6"/>
<dbReference type="GO" id="GO:0043682">
    <property type="term" value="F:P-type divalent copper transporter activity"/>
    <property type="evidence" value="ECO:0007669"/>
    <property type="project" value="TreeGrafter"/>
</dbReference>
<dbReference type="EMBL" id="LN681225">
    <property type="protein sequence ID" value="CEK09752.1"/>
    <property type="molecule type" value="Genomic_DNA"/>
</dbReference>
<dbReference type="Pfam" id="PF00122">
    <property type="entry name" value="E1-E2_ATPase"/>
    <property type="match status" value="1"/>
</dbReference>
<dbReference type="InterPro" id="IPR059000">
    <property type="entry name" value="ATPase_P-type_domA"/>
</dbReference>
<evidence type="ECO:0000256" key="4">
    <source>
        <dbReference type="ARBA" id="ARBA00022967"/>
    </source>
</evidence>
<dbReference type="EC" id="3.6.3.4" evidence="9"/>
<feature type="domain" description="P-type ATPase A" evidence="8">
    <location>
        <begin position="234"/>
        <end position="298"/>
    </location>
</feature>
<proteinExistence type="predicted"/>
<dbReference type="SUPFAM" id="SSF81665">
    <property type="entry name" value="Calcium ATPase, transmembrane domain M"/>
    <property type="match status" value="1"/>
</dbReference>
<dbReference type="AlphaFoldDB" id="A0A0A8URN7"/>
<dbReference type="KEGG" id="lha:LHA_0664"/>
<dbReference type="GO" id="GO:0005507">
    <property type="term" value="F:copper ion binding"/>
    <property type="evidence" value="ECO:0007669"/>
    <property type="project" value="TreeGrafter"/>
</dbReference>
<sequence>MSDIYEFNLPTASCESCIASILTQLEISGTETGIIVKSHQFDREKKVLKLQIENNRKKRETNAEILRHYITKTGFPCREITQKTTSAPAPLYKRVLTSNWFLAALGTISGATLLLFSVFFTGGLSLVGMAAIGAGSTALTLALGAPFYYQAVINLVKARTLTMDTLFTVSTLTVIITSLASFVVPWLPMMFEAGLLIFGFRYLGLAIEETITQNIGVEKLFKDRLPFKVKVIDEEERELSTIKENEILQLYAKDTVPVDGECLTTSLIYDTIITGSPLPRVVKPGEKLLAGMVLAEDASPMKLKATPIIVSLESGDRTPVDGVSEQDCEIFDEDLQEKQQISAGDFVLAGTRLESATKIKVTSVATYSYLHRLDKNNEQAQFEKAPIQETTARSLQYFIPTVILVAIISGIIIGLFFPPALALQCAISVLVAACPCTLGLITPLAVKIGMNKAADHGVQFKSAKMLEAADSVTAVVFDVHGTLTTGIPQVTHFGHDPHLCSKETMFGYFAAMEKNAGHPIAKAIIEYVKNVTPEGFTVSEIDKNNHSGVRAKIIRQLPNNSGTTDEIEEELILGNQTMMEENNIDVSSLQNLNLKGGQSLVYLARNKQLLGYMLLTDPLRPNAKETIAALTKMGKKIFLCTGADKMTAESIAELLDIPLENIAWGCVGYSENSQEKSKTAFIKKLQAEGHVVAMIGDAANDSSAVASCFGIAIRSKSADEITHQKASVVIQGDSLQPIVNVFTIAKQTVANIKQNLGFSLIYNMASMTLTGGLLVALGFTLNPAVGVVLMILQTSLILLNAYRFKTQNPGHVMPKKVEENDGPRESYGCLANFFNSKKPEITLKSELQEEVAPTLLFGNKLLNPYSPEPDLFQHHTVNALQ</sequence>
<feature type="transmembrane region" description="Helical" evidence="7">
    <location>
        <begin position="397"/>
        <end position="415"/>
    </location>
</feature>
<dbReference type="InterPro" id="IPR023214">
    <property type="entry name" value="HAD_sf"/>
</dbReference>
<feature type="transmembrane region" description="Helical" evidence="7">
    <location>
        <begin position="126"/>
        <end position="149"/>
    </location>
</feature>
<keyword evidence="3" id="KW-0479">Metal-binding</keyword>
<dbReference type="Pfam" id="PF00702">
    <property type="entry name" value="Hydrolase"/>
    <property type="match status" value="1"/>
</dbReference>
<evidence type="ECO:0000256" key="7">
    <source>
        <dbReference type="SAM" id="Phobius"/>
    </source>
</evidence>
<dbReference type="InterPro" id="IPR023298">
    <property type="entry name" value="ATPase_P-typ_TM_dom_sf"/>
</dbReference>
<keyword evidence="2 7" id="KW-0812">Transmembrane</keyword>
<evidence type="ECO:0000259" key="8">
    <source>
        <dbReference type="Pfam" id="PF00122"/>
    </source>
</evidence>
<dbReference type="NCBIfam" id="TIGR01494">
    <property type="entry name" value="ATPase_P-type"/>
    <property type="match status" value="1"/>
</dbReference>
<dbReference type="InterPro" id="IPR036412">
    <property type="entry name" value="HAD-like_sf"/>
</dbReference>
<dbReference type="Gene3D" id="3.40.50.1000">
    <property type="entry name" value="HAD superfamily/HAD-like"/>
    <property type="match status" value="1"/>
</dbReference>
<evidence type="ECO:0000256" key="3">
    <source>
        <dbReference type="ARBA" id="ARBA00022723"/>
    </source>
</evidence>
<dbReference type="Proteomes" id="UP000032803">
    <property type="component" value="Chromosome I"/>
</dbReference>
<name>A0A0A8URN7_LEGHA</name>
<evidence type="ECO:0000256" key="6">
    <source>
        <dbReference type="ARBA" id="ARBA00023136"/>
    </source>
</evidence>
<dbReference type="GO" id="GO:0016020">
    <property type="term" value="C:membrane"/>
    <property type="evidence" value="ECO:0007669"/>
    <property type="project" value="UniProtKB-SubCell"/>
</dbReference>
<keyword evidence="4" id="KW-1278">Translocase</keyword>
<keyword evidence="6 7" id="KW-0472">Membrane</keyword>
<evidence type="ECO:0000256" key="5">
    <source>
        <dbReference type="ARBA" id="ARBA00022989"/>
    </source>
</evidence>
<dbReference type="GO" id="GO:0016887">
    <property type="term" value="F:ATP hydrolysis activity"/>
    <property type="evidence" value="ECO:0007669"/>
    <property type="project" value="InterPro"/>
</dbReference>
<keyword evidence="9" id="KW-0378">Hydrolase</keyword>
<gene>
    <name evidence="9" type="ORF">LHA_0664</name>
</gene>
<feature type="transmembrane region" description="Helical" evidence="7">
    <location>
        <begin position="421"/>
        <end position="446"/>
    </location>
</feature>
<protein>
    <submittedName>
        <fullName evidence="9">Copper-exporting ATPase</fullName>
        <ecNumber evidence="9">3.6.3.4</ecNumber>
    </submittedName>
</protein>
<comment type="subcellular location">
    <subcellularLocation>
        <location evidence="1">Membrane</location>
    </subcellularLocation>
</comment>
<dbReference type="PATRIC" id="fig|449.7.peg.2759"/>
<dbReference type="PANTHER" id="PTHR43520:SF8">
    <property type="entry name" value="P-TYPE CU(+) TRANSPORTER"/>
    <property type="match status" value="1"/>
</dbReference>
<dbReference type="STRING" id="449.LHA_0664"/>
<keyword evidence="10" id="KW-1185">Reference proteome</keyword>
<dbReference type="Gene3D" id="3.40.1110.10">
    <property type="entry name" value="Calcium-transporting ATPase, cytoplasmic domain N"/>
    <property type="match status" value="1"/>
</dbReference>
<evidence type="ECO:0000256" key="1">
    <source>
        <dbReference type="ARBA" id="ARBA00004370"/>
    </source>
</evidence>
<dbReference type="Gene3D" id="1.20.1110.10">
    <property type="entry name" value="Calcium-transporting ATPase, transmembrane domain"/>
    <property type="match status" value="1"/>
</dbReference>
<keyword evidence="5 7" id="KW-1133">Transmembrane helix</keyword>
<dbReference type="SUPFAM" id="SSF56784">
    <property type="entry name" value="HAD-like"/>
    <property type="match status" value="1"/>
</dbReference>
<feature type="transmembrane region" description="Helical" evidence="7">
    <location>
        <begin position="785"/>
        <end position="804"/>
    </location>
</feature>
<dbReference type="GO" id="GO:0055070">
    <property type="term" value="P:copper ion homeostasis"/>
    <property type="evidence" value="ECO:0007669"/>
    <property type="project" value="TreeGrafter"/>
</dbReference>
<evidence type="ECO:0000256" key="2">
    <source>
        <dbReference type="ARBA" id="ARBA00022692"/>
    </source>
</evidence>
<organism evidence="9 10">
    <name type="scientific">Legionella hackeliae</name>
    <dbReference type="NCBI Taxonomy" id="449"/>
    <lineage>
        <taxon>Bacteria</taxon>
        <taxon>Pseudomonadati</taxon>
        <taxon>Pseudomonadota</taxon>
        <taxon>Gammaproteobacteria</taxon>
        <taxon>Legionellales</taxon>
        <taxon>Legionellaceae</taxon>
        <taxon>Legionella</taxon>
    </lineage>
</organism>
<dbReference type="OrthoDB" id="2490855at2"/>
<dbReference type="GO" id="GO:0005524">
    <property type="term" value="F:ATP binding"/>
    <property type="evidence" value="ECO:0007669"/>
    <property type="project" value="InterPro"/>
</dbReference>